<dbReference type="GO" id="GO:0051213">
    <property type="term" value="F:dioxygenase activity"/>
    <property type="evidence" value="ECO:0007669"/>
    <property type="project" value="InterPro"/>
</dbReference>
<dbReference type="InterPro" id="IPR005123">
    <property type="entry name" value="Oxoglu/Fe-dep_dioxygenase_dom"/>
</dbReference>
<dbReference type="Pfam" id="PF13532">
    <property type="entry name" value="2OG-FeII_Oxy_2"/>
    <property type="match status" value="1"/>
</dbReference>
<gene>
    <name evidence="2" type="ORF">METZ01_LOCUS54968</name>
</gene>
<dbReference type="InterPro" id="IPR037151">
    <property type="entry name" value="AlkB-like_sf"/>
</dbReference>
<dbReference type="EMBL" id="UINC01002971">
    <property type="protein sequence ID" value="SVA02114.1"/>
    <property type="molecule type" value="Genomic_DNA"/>
</dbReference>
<dbReference type="Gene3D" id="2.60.120.590">
    <property type="entry name" value="Alpha-ketoglutarate-dependent dioxygenase AlkB-like"/>
    <property type="match status" value="1"/>
</dbReference>
<dbReference type="GO" id="GO:0006307">
    <property type="term" value="P:DNA alkylation repair"/>
    <property type="evidence" value="ECO:0007669"/>
    <property type="project" value="InterPro"/>
</dbReference>
<dbReference type="InterPro" id="IPR032854">
    <property type="entry name" value="ALKBH3"/>
</dbReference>
<evidence type="ECO:0000259" key="1">
    <source>
        <dbReference type="PROSITE" id="PS51471"/>
    </source>
</evidence>
<protein>
    <recommendedName>
        <fullName evidence="1">Fe2OG dioxygenase domain-containing protein</fullName>
    </recommendedName>
</protein>
<evidence type="ECO:0000313" key="2">
    <source>
        <dbReference type="EMBL" id="SVA02114.1"/>
    </source>
</evidence>
<dbReference type="AlphaFoldDB" id="A0A381SF61"/>
<dbReference type="PANTHER" id="PTHR31212">
    <property type="entry name" value="ALPHA-KETOGLUTARATE-DEPENDENT DIOXYGENASE ALKB HOMOLOG 3"/>
    <property type="match status" value="1"/>
</dbReference>
<proteinExistence type="predicted"/>
<sequence>MAEIQYICDFLPQDLYLKLSSWLLSLDLFSGTNKKGNIINRTQKWFHIDGERFDTTWNQYFDRWKGHTFPNILKEILDYINLNLGIDANSCLVNYYENGEQFIPRHIDSMVSFGPTPTIVNLSIGATRVIRVVKTDYSLNDNSIFIMSGHSTEHELLKDLECTQPRWSLTFRKKLKINYSNKK</sequence>
<reference evidence="2" key="1">
    <citation type="submission" date="2018-05" db="EMBL/GenBank/DDBJ databases">
        <authorList>
            <person name="Lanie J.A."/>
            <person name="Ng W.-L."/>
            <person name="Kazmierczak K.M."/>
            <person name="Andrzejewski T.M."/>
            <person name="Davidsen T.M."/>
            <person name="Wayne K.J."/>
            <person name="Tettelin H."/>
            <person name="Glass J.I."/>
            <person name="Rusch D."/>
            <person name="Podicherti R."/>
            <person name="Tsui H.-C.T."/>
            <person name="Winkler M.E."/>
        </authorList>
    </citation>
    <scope>NUCLEOTIDE SEQUENCE</scope>
</reference>
<feature type="domain" description="Fe2OG dioxygenase" evidence="1">
    <location>
        <begin position="87"/>
        <end position="175"/>
    </location>
</feature>
<accession>A0A381SF61</accession>
<dbReference type="InterPro" id="IPR027450">
    <property type="entry name" value="AlkB-like"/>
</dbReference>
<dbReference type="SUPFAM" id="SSF51197">
    <property type="entry name" value="Clavaminate synthase-like"/>
    <property type="match status" value="1"/>
</dbReference>
<name>A0A381SF61_9ZZZZ</name>
<organism evidence="2">
    <name type="scientific">marine metagenome</name>
    <dbReference type="NCBI Taxonomy" id="408172"/>
    <lineage>
        <taxon>unclassified sequences</taxon>
        <taxon>metagenomes</taxon>
        <taxon>ecological metagenomes</taxon>
    </lineage>
</organism>
<dbReference type="PANTHER" id="PTHR31212:SF4">
    <property type="entry name" value="ALPHA-KETOGLUTARATE-DEPENDENT DIOXYGENASE ALKB HOMOLOG 3"/>
    <property type="match status" value="1"/>
</dbReference>
<dbReference type="PROSITE" id="PS51471">
    <property type="entry name" value="FE2OG_OXY"/>
    <property type="match status" value="1"/>
</dbReference>